<evidence type="ECO:0000313" key="13">
    <source>
        <dbReference type="EMBL" id="TCW23948.1"/>
    </source>
</evidence>
<evidence type="ECO:0000256" key="3">
    <source>
        <dbReference type="ARBA" id="ARBA00022692"/>
    </source>
</evidence>
<comment type="caution">
    <text evidence="13">The sequence shown here is derived from an EMBL/GenBank/DDBJ whole genome shotgun (WGS) entry which is preliminary data.</text>
</comment>
<evidence type="ECO:0000256" key="4">
    <source>
        <dbReference type="ARBA" id="ARBA00022989"/>
    </source>
</evidence>
<keyword evidence="2 10" id="KW-1003">Cell membrane</keyword>
<evidence type="ECO:0000256" key="9">
    <source>
        <dbReference type="ARBA" id="ARBA00049940"/>
    </source>
</evidence>
<keyword evidence="4 10" id="KW-1133">Transmembrane helix</keyword>
<dbReference type="Pfam" id="PF02537">
    <property type="entry name" value="CRCB"/>
    <property type="match status" value="1"/>
</dbReference>
<evidence type="ECO:0000313" key="11">
    <source>
        <dbReference type="EMBL" id="MCT2116510.1"/>
    </source>
</evidence>
<evidence type="ECO:0000256" key="8">
    <source>
        <dbReference type="ARBA" id="ARBA00035585"/>
    </source>
</evidence>
<evidence type="ECO:0000256" key="5">
    <source>
        <dbReference type="ARBA" id="ARBA00023136"/>
    </source>
</evidence>
<protein>
    <recommendedName>
        <fullName evidence="10">Fluoride-specific ion channel FluC</fullName>
    </recommendedName>
</protein>
<organism evidence="13 14">
    <name type="scientific">Dietzia cinnamea</name>
    <dbReference type="NCBI Taxonomy" id="321318"/>
    <lineage>
        <taxon>Bacteria</taxon>
        <taxon>Bacillati</taxon>
        <taxon>Actinomycetota</taxon>
        <taxon>Actinomycetes</taxon>
        <taxon>Mycobacteriales</taxon>
        <taxon>Dietziaceae</taxon>
        <taxon>Dietzia</taxon>
    </lineage>
</organism>
<evidence type="ECO:0000256" key="2">
    <source>
        <dbReference type="ARBA" id="ARBA00022475"/>
    </source>
</evidence>
<evidence type="ECO:0000313" key="12">
    <source>
        <dbReference type="EMBL" id="MEX6464168.1"/>
    </source>
</evidence>
<evidence type="ECO:0000313" key="15">
    <source>
        <dbReference type="Proteomes" id="UP001560293"/>
    </source>
</evidence>
<dbReference type="GO" id="GO:0062054">
    <property type="term" value="F:fluoride channel activity"/>
    <property type="evidence" value="ECO:0007669"/>
    <property type="project" value="UniProtKB-UniRule"/>
</dbReference>
<dbReference type="Proteomes" id="UP000295805">
    <property type="component" value="Unassembled WGS sequence"/>
</dbReference>
<reference evidence="12" key="4">
    <citation type="submission" date="2024-07" db="EMBL/GenBank/DDBJ databases">
        <authorList>
            <person name="Wildschutte H."/>
        </authorList>
    </citation>
    <scope>NUCLEOTIDE SEQUENCE</scope>
    <source>
        <strain evidence="12">N60</strain>
    </source>
</reference>
<evidence type="ECO:0000256" key="1">
    <source>
        <dbReference type="ARBA" id="ARBA00004651"/>
    </source>
</evidence>
<dbReference type="NCBIfam" id="TIGR00494">
    <property type="entry name" value="crcB"/>
    <property type="match status" value="1"/>
</dbReference>
<comment type="function">
    <text evidence="9 10">Fluoride-specific ion channel. Important for reducing fluoride concentration in the cell, thus reducing its toxicity.</text>
</comment>
<dbReference type="GO" id="GO:0140114">
    <property type="term" value="P:cellular detoxification of fluoride"/>
    <property type="evidence" value="ECO:0007669"/>
    <property type="project" value="UniProtKB-UniRule"/>
</dbReference>
<evidence type="ECO:0000256" key="7">
    <source>
        <dbReference type="ARBA" id="ARBA00035120"/>
    </source>
</evidence>
<dbReference type="AlphaFoldDB" id="A0A4R3ZUB0"/>
<keyword evidence="10" id="KW-0406">Ion transport</keyword>
<reference evidence="13 14" key="1">
    <citation type="submission" date="2019-03" db="EMBL/GenBank/DDBJ databases">
        <title>Root nodule microbial communities of legume samples collected from USA, Mexico and Botswana.</title>
        <authorList>
            <person name="Hirsch A."/>
        </authorList>
    </citation>
    <scope>NUCLEOTIDE SEQUENCE [LARGE SCALE GENOMIC DNA]</scope>
    <source>
        <strain evidence="13 14">55</strain>
    </source>
</reference>
<keyword evidence="10" id="KW-0479">Metal-binding</keyword>
<feature type="binding site" evidence="10">
    <location>
        <position position="68"/>
    </location>
    <ligand>
        <name>Na(+)</name>
        <dbReference type="ChEBI" id="CHEBI:29101"/>
        <note>structural</note>
    </ligand>
</feature>
<dbReference type="InterPro" id="IPR003691">
    <property type="entry name" value="FluC"/>
</dbReference>
<keyword evidence="6 10" id="KW-0407">Ion channel</keyword>
<dbReference type="GO" id="GO:0046872">
    <property type="term" value="F:metal ion binding"/>
    <property type="evidence" value="ECO:0007669"/>
    <property type="project" value="UniProtKB-KW"/>
</dbReference>
<keyword evidence="5 10" id="KW-0472">Membrane</keyword>
<comment type="activity regulation">
    <text evidence="10">Na(+) is not transported, but it plays an essential structural role and its presence is essential for fluoride channel function.</text>
</comment>
<dbReference type="GO" id="GO:0005886">
    <property type="term" value="C:plasma membrane"/>
    <property type="evidence" value="ECO:0007669"/>
    <property type="project" value="UniProtKB-SubCell"/>
</dbReference>
<keyword evidence="10" id="KW-0915">Sodium</keyword>
<dbReference type="EMBL" id="JBFTEZ010000002">
    <property type="protein sequence ID" value="MEX6464168.1"/>
    <property type="molecule type" value="Genomic_DNA"/>
</dbReference>
<dbReference type="Proteomes" id="UP001206890">
    <property type="component" value="Unassembled WGS sequence"/>
</dbReference>
<feature type="transmembrane region" description="Helical" evidence="10">
    <location>
        <begin position="35"/>
        <end position="53"/>
    </location>
</feature>
<evidence type="ECO:0000256" key="6">
    <source>
        <dbReference type="ARBA" id="ARBA00023303"/>
    </source>
</evidence>
<dbReference type="Proteomes" id="UP001560293">
    <property type="component" value="Unassembled WGS sequence"/>
</dbReference>
<comment type="catalytic activity">
    <reaction evidence="8">
        <text>fluoride(in) = fluoride(out)</text>
        <dbReference type="Rhea" id="RHEA:76159"/>
        <dbReference type="ChEBI" id="CHEBI:17051"/>
    </reaction>
    <physiologicalReaction direction="left-to-right" evidence="8">
        <dbReference type="Rhea" id="RHEA:76160"/>
    </physiologicalReaction>
</comment>
<comment type="subcellular location">
    <subcellularLocation>
        <location evidence="1 10">Cell membrane</location>
        <topology evidence="1 10">Multi-pass membrane protein</topology>
    </subcellularLocation>
</comment>
<keyword evidence="15" id="KW-1185">Reference proteome</keyword>
<dbReference type="EMBL" id="SMCX01000009">
    <property type="protein sequence ID" value="TCW23948.1"/>
    <property type="molecule type" value="Genomic_DNA"/>
</dbReference>
<reference evidence="11" key="2">
    <citation type="submission" date="2022-04" db="EMBL/GenBank/DDBJ databases">
        <title>Human microbiome associated bacterial genomes.</title>
        <authorList>
            <person name="Sandstrom S."/>
            <person name="Salamzade R."/>
            <person name="Kalan L.R."/>
        </authorList>
    </citation>
    <scope>NUCLEOTIDE SEQUENCE</scope>
    <source>
        <strain evidence="11">P3-SID1762</strain>
    </source>
</reference>
<dbReference type="GeneID" id="89529180"/>
<name>A0A4R3ZUB0_9ACTN</name>
<dbReference type="HAMAP" id="MF_00454">
    <property type="entry name" value="FluC"/>
    <property type="match status" value="1"/>
</dbReference>
<feature type="transmembrane region" description="Helical" evidence="10">
    <location>
        <begin position="93"/>
        <end position="114"/>
    </location>
</feature>
<dbReference type="PANTHER" id="PTHR28259:SF1">
    <property type="entry name" value="FLUORIDE EXPORT PROTEIN 1-RELATED"/>
    <property type="match status" value="1"/>
</dbReference>
<comment type="similarity">
    <text evidence="7 10">Belongs to the fluoride channel Fluc/FEX (TC 1.A.43) family.</text>
</comment>
<keyword evidence="10" id="KW-0813">Transport</keyword>
<dbReference type="EMBL" id="JALXTC010000005">
    <property type="protein sequence ID" value="MCT2116510.1"/>
    <property type="molecule type" value="Genomic_DNA"/>
</dbReference>
<reference evidence="15" key="3">
    <citation type="submission" date="2024-07" db="EMBL/GenBank/DDBJ databases">
        <title>Pseudomonas strain that inhibits Aeromonas fish pathogens.</title>
        <authorList>
            <person name="Wildschutte H."/>
        </authorList>
    </citation>
    <scope>NUCLEOTIDE SEQUENCE [LARGE SCALE GENOMIC DNA]</scope>
    <source>
        <strain evidence="15">n60</strain>
    </source>
</reference>
<sequence length="121" mass="12402">MLWVALGGGVGAAARYALDRVVAARWRGRFPLGTFLVNVSGSLALGLLTGLLVDGSLPLVLLGTGVLGGYTTFSTASYDTVRLVRERRFGTAVVYGVGTMLSVVAAAALGLWLAGGWSTVG</sequence>
<evidence type="ECO:0000256" key="10">
    <source>
        <dbReference type="HAMAP-Rule" id="MF_00454"/>
    </source>
</evidence>
<feature type="transmembrane region" description="Helical" evidence="10">
    <location>
        <begin position="59"/>
        <end position="81"/>
    </location>
</feature>
<dbReference type="RefSeq" id="WP_070721556.1">
    <property type="nucleotide sequence ID" value="NZ_CP143053.1"/>
</dbReference>
<proteinExistence type="inferred from homology"/>
<gene>
    <name evidence="10 11" type="primary">crcB</name>
    <name evidence="10" type="synonym">fluC</name>
    <name evidence="12" type="ORF">AB6N35_07350</name>
    <name evidence="13" type="ORF">EDD19_10998</name>
    <name evidence="11" type="ORF">M3D93_01865</name>
</gene>
<dbReference type="PANTHER" id="PTHR28259">
    <property type="entry name" value="FLUORIDE EXPORT PROTEIN 1-RELATED"/>
    <property type="match status" value="1"/>
</dbReference>
<keyword evidence="3 10" id="KW-0812">Transmembrane</keyword>
<evidence type="ECO:0000313" key="14">
    <source>
        <dbReference type="Proteomes" id="UP000295805"/>
    </source>
</evidence>
<feature type="binding site" evidence="10">
    <location>
        <position position="71"/>
    </location>
    <ligand>
        <name>Na(+)</name>
        <dbReference type="ChEBI" id="CHEBI:29101"/>
        <note>structural</note>
    </ligand>
</feature>
<accession>A0A4R3ZUB0</accession>